<feature type="non-terminal residue" evidence="1">
    <location>
        <position position="141"/>
    </location>
</feature>
<proteinExistence type="predicted"/>
<reference evidence="1" key="1">
    <citation type="submission" date="2019-10" db="EMBL/GenBank/DDBJ databases">
        <authorList>
            <consortium name="DOE Joint Genome Institute"/>
            <person name="Kuo A."/>
            <person name="Miyauchi S."/>
            <person name="Kiss E."/>
            <person name="Drula E."/>
            <person name="Kohler A."/>
            <person name="Sanchez-Garcia M."/>
            <person name="Andreopoulos B."/>
            <person name="Barry K.W."/>
            <person name="Bonito G."/>
            <person name="Buee M."/>
            <person name="Carver A."/>
            <person name="Chen C."/>
            <person name="Cichocki N."/>
            <person name="Clum A."/>
            <person name="Culley D."/>
            <person name="Crous P.W."/>
            <person name="Fauchery L."/>
            <person name="Girlanda M."/>
            <person name="Hayes R."/>
            <person name="Keri Z."/>
            <person name="LaButti K."/>
            <person name="Lipzen A."/>
            <person name="Lombard V."/>
            <person name="Magnuson J."/>
            <person name="Maillard F."/>
            <person name="Morin E."/>
            <person name="Murat C."/>
            <person name="Nolan M."/>
            <person name="Ohm R."/>
            <person name="Pangilinan J."/>
            <person name="Pereira M."/>
            <person name="Perotto S."/>
            <person name="Peter M."/>
            <person name="Riley R."/>
            <person name="Sitrit Y."/>
            <person name="Stielow B."/>
            <person name="Szollosi G."/>
            <person name="Zifcakova L."/>
            <person name="Stursova M."/>
            <person name="Spatafora J.W."/>
            <person name="Tedersoo L."/>
            <person name="Vaario L.-M."/>
            <person name="Yamada A."/>
            <person name="Yan M."/>
            <person name="Wang P."/>
            <person name="Xu J."/>
            <person name="Bruns T."/>
            <person name="Baldrian P."/>
            <person name="Vilgalys R."/>
            <person name="Henrissat B."/>
            <person name="Grigoriev I.V."/>
            <person name="Hibbett D."/>
            <person name="Nagy L.G."/>
            <person name="Martin F.M."/>
        </authorList>
    </citation>
    <scope>NUCLEOTIDE SEQUENCE</scope>
    <source>
        <strain evidence="1">Prilba</strain>
    </source>
</reference>
<sequence>MPTPTPTPDLVLGDTRTRYPRTCACVPTCWVTTCTRTRWGARVRVGRHAYALGRARVRVGARAYALGARTRTRWGVRVRVRGCAFVFGGARSCSGARVRFGRCAFMLGGAHTCWGARSCSCSGGRARALGGMRTRTYSLYR</sequence>
<comment type="caution">
    <text evidence="1">The sequence shown here is derived from an EMBL/GenBank/DDBJ whole genome shotgun (WGS) entry which is preliminary data.</text>
</comment>
<reference evidence="1" key="2">
    <citation type="journal article" date="2020" name="Nat. Commun.">
        <title>Large-scale genome sequencing of mycorrhizal fungi provides insights into the early evolution of symbiotic traits.</title>
        <authorList>
            <person name="Miyauchi S."/>
            <person name="Kiss E."/>
            <person name="Kuo A."/>
            <person name="Drula E."/>
            <person name="Kohler A."/>
            <person name="Sanchez-Garcia M."/>
            <person name="Morin E."/>
            <person name="Andreopoulos B."/>
            <person name="Barry K.W."/>
            <person name="Bonito G."/>
            <person name="Buee M."/>
            <person name="Carver A."/>
            <person name="Chen C."/>
            <person name="Cichocki N."/>
            <person name="Clum A."/>
            <person name="Culley D."/>
            <person name="Crous P.W."/>
            <person name="Fauchery L."/>
            <person name="Girlanda M."/>
            <person name="Hayes R.D."/>
            <person name="Keri Z."/>
            <person name="LaButti K."/>
            <person name="Lipzen A."/>
            <person name="Lombard V."/>
            <person name="Magnuson J."/>
            <person name="Maillard F."/>
            <person name="Murat C."/>
            <person name="Nolan M."/>
            <person name="Ohm R.A."/>
            <person name="Pangilinan J."/>
            <person name="Pereira M.F."/>
            <person name="Perotto S."/>
            <person name="Peter M."/>
            <person name="Pfister S."/>
            <person name="Riley R."/>
            <person name="Sitrit Y."/>
            <person name="Stielow J.B."/>
            <person name="Szollosi G."/>
            <person name="Zifcakova L."/>
            <person name="Stursova M."/>
            <person name="Spatafora J.W."/>
            <person name="Tedersoo L."/>
            <person name="Vaario L.M."/>
            <person name="Yamada A."/>
            <person name="Yan M."/>
            <person name="Wang P."/>
            <person name="Xu J."/>
            <person name="Bruns T."/>
            <person name="Baldrian P."/>
            <person name="Vilgalys R."/>
            <person name="Dunand C."/>
            <person name="Henrissat B."/>
            <person name="Grigoriev I.V."/>
            <person name="Hibbett D."/>
            <person name="Nagy L.G."/>
            <person name="Martin F.M."/>
        </authorList>
    </citation>
    <scope>NUCLEOTIDE SEQUENCE</scope>
    <source>
        <strain evidence="1">Prilba</strain>
    </source>
</reference>
<organism evidence="1 2">
    <name type="scientific">Russula ochroleuca</name>
    <dbReference type="NCBI Taxonomy" id="152965"/>
    <lineage>
        <taxon>Eukaryota</taxon>
        <taxon>Fungi</taxon>
        <taxon>Dikarya</taxon>
        <taxon>Basidiomycota</taxon>
        <taxon>Agaricomycotina</taxon>
        <taxon>Agaricomycetes</taxon>
        <taxon>Russulales</taxon>
        <taxon>Russulaceae</taxon>
        <taxon>Russula</taxon>
    </lineage>
</organism>
<keyword evidence="2" id="KW-1185">Reference proteome</keyword>
<dbReference type="Proteomes" id="UP000759537">
    <property type="component" value="Unassembled WGS sequence"/>
</dbReference>
<evidence type="ECO:0000313" key="2">
    <source>
        <dbReference type="Proteomes" id="UP000759537"/>
    </source>
</evidence>
<accession>A0A9P5MRT2</accession>
<protein>
    <submittedName>
        <fullName evidence="1">Uncharacterized protein</fullName>
    </submittedName>
</protein>
<dbReference type="AlphaFoldDB" id="A0A9P5MRT2"/>
<name>A0A9P5MRT2_9AGAM</name>
<gene>
    <name evidence="1" type="ORF">DFH94DRAFT_759117</name>
</gene>
<evidence type="ECO:0000313" key="1">
    <source>
        <dbReference type="EMBL" id="KAF8476417.1"/>
    </source>
</evidence>
<dbReference type="EMBL" id="WHVB01000015">
    <property type="protein sequence ID" value="KAF8476417.1"/>
    <property type="molecule type" value="Genomic_DNA"/>
</dbReference>